<dbReference type="EMBL" id="VSRR010021940">
    <property type="protein sequence ID" value="MPC64338.1"/>
    <property type="molecule type" value="Genomic_DNA"/>
</dbReference>
<evidence type="ECO:0000313" key="2">
    <source>
        <dbReference type="Proteomes" id="UP000324222"/>
    </source>
</evidence>
<organism evidence="1 2">
    <name type="scientific">Portunus trituberculatus</name>
    <name type="common">Swimming crab</name>
    <name type="synonym">Neptunus trituberculatus</name>
    <dbReference type="NCBI Taxonomy" id="210409"/>
    <lineage>
        <taxon>Eukaryota</taxon>
        <taxon>Metazoa</taxon>
        <taxon>Ecdysozoa</taxon>
        <taxon>Arthropoda</taxon>
        <taxon>Crustacea</taxon>
        <taxon>Multicrustacea</taxon>
        <taxon>Malacostraca</taxon>
        <taxon>Eumalacostraca</taxon>
        <taxon>Eucarida</taxon>
        <taxon>Decapoda</taxon>
        <taxon>Pleocyemata</taxon>
        <taxon>Brachyura</taxon>
        <taxon>Eubrachyura</taxon>
        <taxon>Portunoidea</taxon>
        <taxon>Portunidae</taxon>
        <taxon>Portuninae</taxon>
        <taxon>Portunus</taxon>
    </lineage>
</organism>
<gene>
    <name evidence="1" type="ORF">E2C01_058451</name>
</gene>
<dbReference type="AlphaFoldDB" id="A0A5B7H5E8"/>
<evidence type="ECO:0000313" key="1">
    <source>
        <dbReference type="EMBL" id="MPC64338.1"/>
    </source>
</evidence>
<keyword evidence="2" id="KW-1185">Reference proteome</keyword>
<dbReference type="Proteomes" id="UP000324222">
    <property type="component" value="Unassembled WGS sequence"/>
</dbReference>
<sequence length="101" mass="11091">MSPASRFLCCKSGPTIPSTALVVFLDLFPPPPPPSRPRHIRRCSSLLSPLTENTNQQHQQQQQLTEDICLHSKMTVAALLTVLGGELHSPTVYARSVSENN</sequence>
<accession>A0A5B7H5E8</accession>
<proteinExistence type="predicted"/>
<reference evidence="1 2" key="1">
    <citation type="submission" date="2019-05" db="EMBL/GenBank/DDBJ databases">
        <title>Another draft genome of Portunus trituberculatus and its Hox gene families provides insights of decapod evolution.</title>
        <authorList>
            <person name="Jeong J.-H."/>
            <person name="Song I."/>
            <person name="Kim S."/>
            <person name="Choi T."/>
            <person name="Kim D."/>
            <person name="Ryu S."/>
            <person name="Kim W."/>
        </authorList>
    </citation>
    <scope>NUCLEOTIDE SEQUENCE [LARGE SCALE GENOMIC DNA]</scope>
    <source>
        <tissue evidence="1">Muscle</tissue>
    </source>
</reference>
<protein>
    <submittedName>
        <fullName evidence="1">Uncharacterized protein</fullName>
    </submittedName>
</protein>
<comment type="caution">
    <text evidence="1">The sequence shown here is derived from an EMBL/GenBank/DDBJ whole genome shotgun (WGS) entry which is preliminary data.</text>
</comment>
<name>A0A5B7H5E8_PORTR</name>